<evidence type="ECO:0000256" key="4">
    <source>
        <dbReference type="NCBIfam" id="TIGR00655"/>
    </source>
</evidence>
<dbReference type="Gene3D" id="3.30.70.260">
    <property type="match status" value="1"/>
</dbReference>
<dbReference type="AlphaFoldDB" id="A0AB39YR91"/>
<sequence length="304" mass="34171">MTLMATDSPVSTLPTPELLKEEQAQKFVLTLSCVERAGIVQAVTTFLFERGFNIEEHQQFDDGLRQTLHLRTAFSGPLSYSPERLEEEFSAIADRFEMKFSFHDQTKKRVLVMVSKFGHCLNDLIFRWRGGSLGGDLVVVVSNHETHRAMAEAAGLPFVYIPVTPDTKAEAEQRLLDLVEEYNADLVVLARYMQVLSDDLCRALEGRAINIHHSFLPGFKGARPYHQAYDRGVKLVGATAHYVTADLDEGPIIEQEVIRVDHSYGPTTLSTVGQDAEALALSRAVRWHCEHRVLLDQTSTVVFR</sequence>
<dbReference type="EC" id="3.5.1.10" evidence="3 4"/>
<dbReference type="InterPro" id="IPR045865">
    <property type="entry name" value="ACT-like_dom_sf"/>
</dbReference>
<dbReference type="PANTHER" id="PTHR42706:SF1">
    <property type="entry name" value="FORMYLTETRAHYDROFOLATE DEFORMYLASE 2, MITOCHONDRIAL"/>
    <property type="match status" value="1"/>
</dbReference>
<reference evidence="6" key="1">
    <citation type="submission" date="2024-07" db="EMBL/GenBank/DDBJ databases">
        <authorList>
            <person name="Li J."/>
            <person name="Wei H."/>
            <person name="Ma J."/>
        </authorList>
    </citation>
    <scope>NUCLEOTIDE SEQUENCE</scope>
    <source>
        <strain evidence="6">AMU7</strain>
    </source>
</reference>
<dbReference type="InterPro" id="IPR004810">
    <property type="entry name" value="PurU"/>
</dbReference>
<comment type="function">
    <text evidence="3">Catalyzes the hydrolysis of 10-formyltetrahydrofolate (formyl-FH4) to formate and tetrahydrofolate (FH4).</text>
</comment>
<dbReference type="InterPro" id="IPR044074">
    <property type="entry name" value="PurU_ACT"/>
</dbReference>
<proteinExistence type="inferred from homology"/>
<dbReference type="PIRSF" id="PIRSF036480">
    <property type="entry name" value="FormyFH4_hydr"/>
    <property type="match status" value="1"/>
</dbReference>
<comment type="similarity">
    <text evidence="3">Belongs to the PurU family.</text>
</comment>
<evidence type="ECO:0000256" key="2">
    <source>
        <dbReference type="ARBA" id="ARBA00022801"/>
    </source>
</evidence>
<dbReference type="SUPFAM" id="SSF53328">
    <property type="entry name" value="Formyltransferase"/>
    <property type="match status" value="1"/>
</dbReference>
<evidence type="ECO:0000259" key="5">
    <source>
        <dbReference type="Pfam" id="PF00551"/>
    </source>
</evidence>
<dbReference type="PRINTS" id="PR01575">
    <property type="entry name" value="FFH4HYDRLASE"/>
</dbReference>
<dbReference type="SUPFAM" id="SSF55021">
    <property type="entry name" value="ACT-like"/>
    <property type="match status" value="1"/>
</dbReference>
<dbReference type="InterPro" id="IPR041729">
    <property type="entry name" value="Formyl-FH4-Hydrolase_C"/>
</dbReference>
<dbReference type="PANTHER" id="PTHR42706">
    <property type="entry name" value="FORMYLTETRAHYDROFOLATE DEFORMYLASE"/>
    <property type="match status" value="1"/>
</dbReference>
<evidence type="ECO:0000256" key="3">
    <source>
        <dbReference type="HAMAP-Rule" id="MF_01927"/>
    </source>
</evidence>
<dbReference type="InterPro" id="IPR036477">
    <property type="entry name" value="Formyl_transf_N_sf"/>
</dbReference>
<evidence type="ECO:0000256" key="1">
    <source>
        <dbReference type="ARBA" id="ARBA00022563"/>
    </source>
</evidence>
<name>A0AB39YR91_9MICC</name>
<evidence type="ECO:0000313" key="6">
    <source>
        <dbReference type="EMBL" id="XDV72190.1"/>
    </source>
</evidence>
<dbReference type="CDD" id="cd08648">
    <property type="entry name" value="FMT_core_Formyl-FH4-Hydrolase_C"/>
    <property type="match status" value="1"/>
</dbReference>
<dbReference type="GO" id="GO:0006730">
    <property type="term" value="P:one-carbon metabolic process"/>
    <property type="evidence" value="ECO:0007669"/>
    <property type="project" value="UniProtKB-KW"/>
</dbReference>
<dbReference type="InterPro" id="IPR002376">
    <property type="entry name" value="Formyl_transf_N"/>
</dbReference>
<dbReference type="NCBIfam" id="NF004684">
    <property type="entry name" value="PRK06027.1"/>
    <property type="match status" value="1"/>
</dbReference>
<dbReference type="Gene3D" id="3.40.50.170">
    <property type="entry name" value="Formyl transferase, N-terminal domain"/>
    <property type="match status" value="1"/>
</dbReference>
<feature type="domain" description="Formyl transferase N-terminal" evidence="5">
    <location>
        <begin position="108"/>
        <end position="285"/>
    </location>
</feature>
<dbReference type="Pfam" id="PF00551">
    <property type="entry name" value="Formyl_trans_N"/>
    <property type="match status" value="1"/>
</dbReference>
<gene>
    <name evidence="3 6" type="primary">purU</name>
    <name evidence="6" type="ORF">ABQM86_03105</name>
</gene>
<dbReference type="EMBL" id="CP165735">
    <property type="protein sequence ID" value="XDV72190.1"/>
    <property type="molecule type" value="Genomic_DNA"/>
</dbReference>
<accession>A0AB39YR91</accession>
<comment type="catalytic activity">
    <reaction evidence="3">
        <text>(6R)-10-formyltetrahydrofolate + H2O = (6S)-5,6,7,8-tetrahydrofolate + formate + H(+)</text>
        <dbReference type="Rhea" id="RHEA:19833"/>
        <dbReference type="ChEBI" id="CHEBI:15377"/>
        <dbReference type="ChEBI" id="CHEBI:15378"/>
        <dbReference type="ChEBI" id="CHEBI:15740"/>
        <dbReference type="ChEBI" id="CHEBI:57453"/>
        <dbReference type="ChEBI" id="CHEBI:195366"/>
        <dbReference type="EC" id="3.5.1.10"/>
    </reaction>
</comment>
<keyword evidence="2 3" id="KW-0378">Hydrolase</keyword>
<comment type="pathway">
    <text evidence="3">Purine metabolism; IMP biosynthesis via de novo pathway; formate from 10-formyl-5,6,7,8-tetrahydrofolate: step 1/1.</text>
</comment>
<keyword evidence="1 3" id="KW-0554">One-carbon metabolism</keyword>
<dbReference type="HAMAP" id="MF_01927">
    <property type="entry name" value="PurU"/>
    <property type="match status" value="1"/>
</dbReference>
<dbReference type="GO" id="GO:0006189">
    <property type="term" value="P:'de novo' IMP biosynthetic process"/>
    <property type="evidence" value="ECO:0007669"/>
    <property type="project" value="UniProtKB-UniRule"/>
</dbReference>
<organism evidence="6">
    <name type="scientific">Paenarthrobacter sp. AMU7</name>
    <dbReference type="NCBI Taxonomy" id="3162492"/>
    <lineage>
        <taxon>Bacteria</taxon>
        <taxon>Bacillati</taxon>
        <taxon>Actinomycetota</taxon>
        <taxon>Actinomycetes</taxon>
        <taxon>Micrococcales</taxon>
        <taxon>Micrococcaceae</taxon>
        <taxon>Paenarthrobacter</taxon>
    </lineage>
</organism>
<protein>
    <recommendedName>
        <fullName evidence="3 4">Formyltetrahydrofolate deformylase</fullName>
        <ecNumber evidence="3 4">3.5.1.10</ecNumber>
    </recommendedName>
    <alternativeName>
        <fullName evidence="3">Formyl-FH(4) hydrolase</fullName>
    </alternativeName>
</protein>
<dbReference type="GO" id="GO:0008864">
    <property type="term" value="F:formyltetrahydrofolate deformylase activity"/>
    <property type="evidence" value="ECO:0007669"/>
    <property type="project" value="UniProtKB-UniRule"/>
</dbReference>
<dbReference type="NCBIfam" id="TIGR00655">
    <property type="entry name" value="PurU"/>
    <property type="match status" value="1"/>
</dbReference>
<feature type="active site" evidence="3">
    <location>
        <position position="248"/>
    </location>
</feature>
<keyword evidence="3" id="KW-0658">Purine biosynthesis</keyword>
<dbReference type="RefSeq" id="WP_207596052.1">
    <property type="nucleotide sequence ID" value="NZ_CP165735.1"/>
</dbReference>
<dbReference type="CDD" id="cd04875">
    <property type="entry name" value="ACT_F4HF-DF"/>
    <property type="match status" value="1"/>
</dbReference>